<name>A0ABD1SFE3_9LAMI</name>
<evidence type="ECO:0000313" key="8">
    <source>
        <dbReference type="Proteomes" id="UP001604336"/>
    </source>
</evidence>
<keyword evidence="1" id="KW-0433">Leucine-rich repeat</keyword>
<keyword evidence="3" id="KW-0677">Repeat</keyword>
<evidence type="ECO:0000259" key="5">
    <source>
        <dbReference type="Pfam" id="PF08263"/>
    </source>
</evidence>
<evidence type="ECO:0000256" key="3">
    <source>
        <dbReference type="ARBA" id="ARBA00022737"/>
    </source>
</evidence>
<comment type="caution">
    <text evidence="7">The sequence shown here is derived from an EMBL/GenBank/DDBJ whole genome shotgun (WGS) entry which is preliminary data.</text>
</comment>
<reference evidence="7" key="2">
    <citation type="submission" date="2024-07" db="EMBL/GenBank/DDBJ databases">
        <title>Two chromosome-level genome assemblies of Korean endemic species Abeliophyllum distichum and Forsythia ovata (Oleaceae).</title>
        <authorList>
            <person name="Mun J.H."/>
        </authorList>
    </citation>
    <scope>NUCLEOTIDE SEQUENCE</scope>
    <source>
        <strain evidence="7">KNKB198505000391</strain>
        <tissue evidence="7">Leaf</tissue>
    </source>
</reference>
<dbReference type="SUPFAM" id="SSF52058">
    <property type="entry name" value="L domain-like"/>
    <property type="match status" value="1"/>
</dbReference>
<keyword evidence="8" id="KW-1185">Reference proteome</keyword>
<sequence length="127" mass="14321">MGKNVNFTLLTMLYLFIYIVASPNSTIDKNALLAFKAQITSNPNKILAKNWSQETPFCNWIWIGITCGKRHQRVRGLNLANMGLGGIIAKEIDGLSFLRSLIISENSFYGFFPDEMGNLSQLQEIEM</sequence>
<evidence type="ECO:0000256" key="1">
    <source>
        <dbReference type="ARBA" id="ARBA00022614"/>
    </source>
</evidence>
<dbReference type="Pfam" id="PF08263">
    <property type="entry name" value="LRRNT_2"/>
    <property type="match status" value="1"/>
</dbReference>
<dbReference type="PANTHER" id="PTHR48060:SF21">
    <property type="entry name" value="L DOMAIN-LIKE PROTEIN"/>
    <property type="match status" value="1"/>
</dbReference>
<gene>
    <name evidence="7" type="ORF">Adt_23889</name>
    <name evidence="6" type="ORF">Adt_37840</name>
</gene>
<accession>A0ABD1SFE3</accession>
<evidence type="ECO:0000313" key="6">
    <source>
        <dbReference type="EMBL" id="KAL2469704.1"/>
    </source>
</evidence>
<evidence type="ECO:0000256" key="2">
    <source>
        <dbReference type="ARBA" id="ARBA00022729"/>
    </source>
</evidence>
<dbReference type="InterPro" id="IPR032675">
    <property type="entry name" value="LRR_dom_sf"/>
</dbReference>
<dbReference type="EMBL" id="JBFOLK010000012">
    <property type="protein sequence ID" value="KAL2469704.1"/>
    <property type="molecule type" value="Genomic_DNA"/>
</dbReference>
<reference evidence="8" key="1">
    <citation type="submission" date="2024-07" db="EMBL/GenBank/DDBJ databases">
        <title>Two chromosome-level genome assemblies of Korean endemic species Abeliophyllum distichum and Forsythia ovata (Oleaceae).</title>
        <authorList>
            <person name="Jang H."/>
        </authorList>
    </citation>
    <scope>NUCLEOTIDE SEQUENCE [LARGE SCALE GENOMIC DNA]</scope>
</reference>
<dbReference type="Gene3D" id="3.80.10.10">
    <property type="entry name" value="Ribonuclease Inhibitor"/>
    <property type="match status" value="1"/>
</dbReference>
<evidence type="ECO:0000256" key="4">
    <source>
        <dbReference type="SAM" id="SignalP"/>
    </source>
</evidence>
<dbReference type="InterPro" id="IPR053211">
    <property type="entry name" value="DNA_repair-toleration"/>
</dbReference>
<evidence type="ECO:0000313" key="7">
    <source>
        <dbReference type="EMBL" id="KAL2498339.1"/>
    </source>
</evidence>
<feature type="signal peptide" evidence="4">
    <location>
        <begin position="1"/>
        <end position="21"/>
    </location>
</feature>
<keyword evidence="2 4" id="KW-0732">Signal</keyword>
<protein>
    <submittedName>
        <fullName evidence="7">LRR receptor-like serine/threonine-protein kinase EFR</fullName>
    </submittedName>
</protein>
<proteinExistence type="predicted"/>
<feature type="chain" id="PRO_5044723527" evidence="4">
    <location>
        <begin position="22"/>
        <end position="127"/>
    </location>
</feature>
<dbReference type="PANTHER" id="PTHR48060">
    <property type="entry name" value="DNA DAMAGE-REPAIR/TOLERATION PROTEIN DRT100"/>
    <property type="match status" value="1"/>
</dbReference>
<dbReference type="EMBL" id="JBFOLK010000007">
    <property type="protein sequence ID" value="KAL2498339.1"/>
    <property type="molecule type" value="Genomic_DNA"/>
</dbReference>
<organism evidence="7 8">
    <name type="scientific">Abeliophyllum distichum</name>
    <dbReference type="NCBI Taxonomy" id="126358"/>
    <lineage>
        <taxon>Eukaryota</taxon>
        <taxon>Viridiplantae</taxon>
        <taxon>Streptophyta</taxon>
        <taxon>Embryophyta</taxon>
        <taxon>Tracheophyta</taxon>
        <taxon>Spermatophyta</taxon>
        <taxon>Magnoliopsida</taxon>
        <taxon>eudicotyledons</taxon>
        <taxon>Gunneridae</taxon>
        <taxon>Pentapetalae</taxon>
        <taxon>asterids</taxon>
        <taxon>lamiids</taxon>
        <taxon>Lamiales</taxon>
        <taxon>Oleaceae</taxon>
        <taxon>Forsythieae</taxon>
        <taxon>Abeliophyllum</taxon>
    </lineage>
</organism>
<dbReference type="Proteomes" id="UP001604336">
    <property type="component" value="Unassembled WGS sequence"/>
</dbReference>
<dbReference type="AlphaFoldDB" id="A0ABD1SFE3"/>
<feature type="domain" description="Leucine-rich repeat-containing N-terminal plant-type" evidence="5">
    <location>
        <begin position="28"/>
        <end position="67"/>
    </location>
</feature>
<dbReference type="InterPro" id="IPR013210">
    <property type="entry name" value="LRR_N_plant-typ"/>
</dbReference>